<proteinExistence type="predicted"/>
<dbReference type="Proteomes" id="UP000315833">
    <property type="component" value="Unassembled WGS sequence"/>
</dbReference>
<sequence>MIEKEFNDRIYTKSTAKREKYTIFMLQNIGLFPLLDSPHTCGYKKKPPELLQVRRLQSKRRLPTLPL</sequence>
<protein>
    <submittedName>
        <fullName evidence="1">Uncharacterized protein</fullName>
    </submittedName>
</protein>
<gene>
    <name evidence="1" type="ORF">FSA04_22125</name>
</gene>
<accession>A0A5C6KT09</accession>
<evidence type="ECO:0000313" key="2">
    <source>
        <dbReference type="Proteomes" id="UP000315833"/>
    </source>
</evidence>
<dbReference type="AlphaFoldDB" id="A0A5C6KT09"/>
<name>A0A5C6KT09_9BACT</name>
<organism evidence="1 2">
    <name type="scientific">Phocaeicola dorei</name>
    <dbReference type="NCBI Taxonomy" id="357276"/>
    <lineage>
        <taxon>Bacteria</taxon>
        <taxon>Pseudomonadati</taxon>
        <taxon>Bacteroidota</taxon>
        <taxon>Bacteroidia</taxon>
        <taxon>Bacteroidales</taxon>
        <taxon>Bacteroidaceae</taxon>
        <taxon>Phocaeicola</taxon>
    </lineage>
</organism>
<evidence type="ECO:0000313" key="1">
    <source>
        <dbReference type="EMBL" id="TWV65566.1"/>
    </source>
</evidence>
<dbReference type="EMBL" id="VOIF01000049">
    <property type="protein sequence ID" value="TWV65566.1"/>
    <property type="molecule type" value="Genomic_DNA"/>
</dbReference>
<reference evidence="1 2" key="1">
    <citation type="submission" date="2019-07" db="EMBL/GenBank/DDBJ databases">
        <title>Genome sequencing of Bacteroides dorei iSURF_12.</title>
        <authorList>
            <person name="Sevigny J.L."/>
            <person name="Ruoff K.L."/>
            <person name="Price C.E."/>
            <person name="Valls R.A."/>
            <person name="O'Toole G.A."/>
        </authorList>
    </citation>
    <scope>NUCLEOTIDE SEQUENCE [LARGE SCALE GENOMIC DNA]</scope>
    <source>
        <strain evidence="1 2">ANK132K_1B</strain>
    </source>
</reference>
<comment type="caution">
    <text evidence="1">The sequence shown here is derived from an EMBL/GenBank/DDBJ whole genome shotgun (WGS) entry which is preliminary data.</text>
</comment>